<dbReference type="Pfam" id="PF00496">
    <property type="entry name" value="SBP_bac_5"/>
    <property type="match status" value="1"/>
</dbReference>
<dbReference type="InterPro" id="IPR000914">
    <property type="entry name" value="SBP_5_dom"/>
</dbReference>
<dbReference type="GO" id="GO:0030313">
    <property type="term" value="C:cell envelope"/>
    <property type="evidence" value="ECO:0007669"/>
    <property type="project" value="UniProtKB-SubCell"/>
</dbReference>
<comment type="similarity">
    <text evidence="2">Belongs to the bacterial solute-binding protein 5 family.</text>
</comment>
<protein>
    <submittedName>
        <fullName evidence="7">Peptide ABC transporter substrate-binding protein</fullName>
    </submittedName>
</protein>
<sequence>MNLKTSRIVVGTSTLLLLAGCGTNAKSKKQTLSWMETAAIVTNDSAQATDTGSFQMMMNTQEGIYRMKDKGQKLTLALAKKVSVSKDGLTYHVTLRHANWSNGDPITAQNFVYGWRRTVTPATKSQDAFYFSPVKNADAIIAGKMSPTKLGIKSQDKYHFTITLAKPTAYFKKVLAFPLYYPQNQKVIEKYGKDYATTSAKQVYSGPFKLTKWNGSSDSWTLVKNNQYWDKKAVKLTKINETVVKDSSTAINLYNSGKLDEVTLTGALAQQQVNNKEAVNRLSANLVRLDLNQKTQPAFKDQKIRQALSLTINRQALVKNVLKDDSTAALGFVPVGLATNSITGKDFAKSTQIKSAVAFDLAKAKKLWQAGKSEIGITKLNITLLADDTDNSKSVSEYLQGALQKLPGLTVTVRNIPKAQRLQEQNSGNYDIVAATWQSTWSDPYNFLDIWLSNSSYNNSSYKSTKVDQLLDDSENKYGNDSQKRWVTLQAAERQLMTDQGTIPLYTANNLQLLKSKVKHVIFNPTGVPYDFKYASIR</sequence>
<dbReference type="Gene3D" id="3.90.76.10">
    <property type="entry name" value="Dipeptide-binding Protein, Domain 1"/>
    <property type="match status" value="1"/>
</dbReference>
<dbReference type="GO" id="GO:0015833">
    <property type="term" value="P:peptide transport"/>
    <property type="evidence" value="ECO:0007669"/>
    <property type="project" value="UniProtKB-KW"/>
</dbReference>
<dbReference type="PROSITE" id="PS51257">
    <property type="entry name" value="PROKAR_LIPOPROTEIN"/>
    <property type="match status" value="1"/>
</dbReference>
<comment type="subcellular location">
    <subcellularLocation>
        <location evidence="1">Cell envelope</location>
    </subcellularLocation>
</comment>
<dbReference type="PANTHER" id="PTHR30290:SF10">
    <property type="entry name" value="PERIPLASMIC OLIGOPEPTIDE-BINDING PROTEIN-RELATED"/>
    <property type="match status" value="1"/>
</dbReference>
<keyword evidence="5" id="KW-0653">Protein transport</keyword>
<evidence type="ECO:0000256" key="5">
    <source>
        <dbReference type="ARBA" id="ARBA00022856"/>
    </source>
</evidence>
<accession>A0A5P8JTN9</accession>
<dbReference type="InterPro" id="IPR039424">
    <property type="entry name" value="SBP_5"/>
</dbReference>
<dbReference type="SUPFAM" id="SSF53850">
    <property type="entry name" value="Periplasmic binding protein-like II"/>
    <property type="match status" value="1"/>
</dbReference>
<dbReference type="GO" id="GO:1904680">
    <property type="term" value="F:peptide transmembrane transporter activity"/>
    <property type="evidence" value="ECO:0007669"/>
    <property type="project" value="TreeGrafter"/>
</dbReference>
<evidence type="ECO:0000256" key="1">
    <source>
        <dbReference type="ARBA" id="ARBA00004196"/>
    </source>
</evidence>
<evidence type="ECO:0000256" key="3">
    <source>
        <dbReference type="ARBA" id="ARBA00022448"/>
    </source>
</evidence>
<dbReference type="CDD" id="cd08504">
    <property type="entry name" value="PBP2_OppA"/>
    <property type="match status" value="1"/>
</dbReference>
<dbReference type="PIRSF" id="PIRSF002741">
    <property type="entry name" value="MppA"/>
    <property type="match status" value="1"/>
</dbReference>
<keyword evidence="4" id="KW-0732">Signal</keyword>
<dbReference type="EMBL" id="CP045068">
    <property type="protein sequence ID" value="QFQ92473.1"/>
    <property type="molecule type" value="Genomic_DNA"/>
</dbReference>
<dbReference type="Proteomes" id="UP000388452">
    <property type="component" value="Chromosome"/>
</dbReference>
<dbReference type="RefSeq" id="WP_056962408.1">
    <property type="nucleotide sequence ID" value="NZ_CP045068.1"/>
</dbReference>
<feature type="domain" description="Solute-binding protein family 5" evidence="6">
    <location>
        <begin position="74"/>
        <end position="458"/>
    </location>
</feature>
<organism evidence="7 8">
    <name type="scientific">Lacticaseibacillus manihotivorans</name>
    <dbReference type="NCBI Taxonomy" id="88233"/>
    <lineage>
        <taxon>Bacteria</taxon>
        <taxon>Bacillati</taxon>
        <taxon>Bacillota</taxon>
        <taxon>Bacilli</taxon>
        <taxon>Lactobacillales</taxon>
        <taxon>Lactobacillaceae</taxon>
        <taxon>Lacticaseibacillus</taxon>
    </lineage>
</organism>
<evidence type="ECO:0000313" key="8">
    <source>
        <dbReference type="Proteomes" id="UP000388452"/>
    </source>
</evidence>
<evidence type="ECO:0000313" key="7">
    <source>
        <dbReference type="EMBL" id="QFQ92473.1"/>
    </source>
</evidence>
<evidence type="ECO:0000256" key="4">
    <source>
        <dbReference type="ARBA" id="ARBA00022729"/>
    </source>
</evidence>
<dbReference type="GO" id="GO:0043190">
    <property type="term" value="C:ATP-binding cassette (ABC) transporter complex"/>
    <property type="evidence" value="ECO:0007669"/>
    <property type="project" value="InterPro"/>
</dbReference>
<evidence type="ECO:0000256" key="2">
    <source>
        <dbReference type="ARBA" id="ARBA00005695"/>
    </source>
</evidence>
<dbReference type="InterPro" id="IPR030678">
    <property type="entry name" value="Peptide/Ni-bd"/>
</dbReference>
<dbReference type="GO" id="GO:0042597">
    <property type="term" value="C:periplasmic space"/>
    <property type="evidence" value="ECO:0007669"/>
    <property type="project" value="UniProtKB-ARBA"/>
</dbReference>
<evidence type="ECO:0000259" key="6">
    <source>
        <dbReference type="Pfam" id="PF00496"/>
    </source>
</evidence>
<keyword evidence="5" id="KW-0571">Peptide transport</keyword>
<dbReference type="AlphaFoldDB" id="A0A5P8JTN9"/>
<dbReference type="Gene3D" id="3.10.105.10">
    <property type="entry name" value="Dipeptide-binding Protein, Domain 3"/>
    <property type="match status" value="1"/>
</dbReference>
<name>A0A5P8JTN9_9LACO</name>
<dbReference type="Gene3D" id="3.40.190.10">
    <property type="entry name" value="Periplasmic binding protein-like II"/>
    <property type="match status" value="1"/>
</dbReference>
<dbReference type="PANTHER" id="PTHR30290">
    <property type="entry name" value="PERIPLASMIC BINDING COMPONENT OF ABC TRANSPORTER"/>
    <property type="match status" value="1"/>
</dbReference>
<proteinExistence type="inferred from homology"/>
<gene>
    <name evidence="7" type="ORF">LM010_14065</name>
</gene>
<dbReference type="FunFam" id="3.90.76.10:FF:000001">
    <property type="entry name" value="Oligopeptide ABC transporter substrate-binding protein"/>
    <property type="match status" value="1"/>
</dbReference>
<keyword evidence="3" id="KW-0813">Transport</keyword>
<reference evidence="7 8" key="1">
    <citation type="submission" date="2019-10" db="EMBL/GenBank/DDBJ databases">
        <title>Genome sequencing of Lactobacillus manihotivorans.</title>
        <authorList>
            <person name="Kim K."/>
        </authorList>
    </citation>
    <scope>NUCLEOTIDE SEQUENCE [LARGE SCALE GENOMIC DNA]</scope>
    <source>
        <strain evidence="7 8">LM010</strain>
    </source>
</reference>